<sequence length="275" mass="31916">MASKESSQTPSEGENDFIIDIVTFKGIKFLSNECADDPAKIENMKLPRRLHVFVLRFPNDETRCEVATNIQNAYPWRHVPAKSAREKKCKIIYVSRNIKDVVVSAYFMFKDMKMRVVASGVEGVTGMENVHAWTMRQYMERMAGDQVVFGNYFEHNLEYWEQRNSGHVLFLFYEDLVEDLAGGVRRIADFLDKQLSDEQVATIVNETGFDRMRTNPLTNWEFLTETGLRDAAAPPLVRKGKVGDWRNHFDDEMSDFADALCRKHFEPVNLKHRFE</sequence>
<dbReference type="InterPro" id="IPR000863">
    <property type="entry name" value="Sulfotransferase_dom"/>
</dbReference>
<organism evidence="4 5">
    <name type="scientific">Priapulus caudatus</name>
    <name type="common">Priapulid worm</name>
    <dbReference type="NCBI Taxonomy" id="37621"/>
    <lineage>
        <taxon>Eukaryota</taxon>
        <taxon>Metazoa</taxon>
        <taxon>Ecdysozoa</taxon>
        <taxon>Scalidophora</taxon>
        <taxon>Priapulida</taxon>
        <taxon>Priapulimorpha</taxon>
        <taxon>Priapulimorphida</taxon>
        <taxon>Priapulidae</taxon>
        <taxon>Priapulus</taxon>
    </lineage>
</organism>
<keyword evidence="4" id="KW-1185">Reference proteome</keyword>
<dbReference type="SUPFAM" id="SSF52540">
    <property type="entry name" value="P-loop containing nucleoside triphosphate hydrolases"/>
    <property type="match status" value="1"/>
</dbReference>
<evidence type="ECO:0000313" key="4">
    <source>
        <dbReference type="Proteomes" id="UP000695022"/>
    </source>
</evidence>
<dbReference type="InterPro" id="IPR027417">
    <property type="entry name" value="P-loop_NTPase"/>
</dbReference>
<evidence type="ECO:0000256" key="1">
    <source>
        <dbReference type="ARBA" id="ARBA00005771"/>
    </source>
</evidence>
<dbReference type="Gene3D" id="3.40.50.300">
    <property type="entry name" value="P-loop containing nucleotide triphosphate hydrolases"/>
    <property type="match status" value="1"/>
</dbReference>
<comment type="similarity">
    <text evidence="1">Belongs to the sulfotransferase 1 family.</text>
</comment>
<dbReference type="Pfam" id="PF00685">
    <property type="entry name" value="Sulfotransfer_1"/>
    <property type="match status" value="1"/>
</dbReference>
<accession>A0ABM1EQW9</accession>
<dbReference type="GeneID" id="106814758"/>
<proteinExistence type="inferred from homology"/>
<feature type="domain" description="Sulfotransferase" evidence="3">
    <location>
        <begin position="81"/>
        <end position="265"/>
    </location>
</feature>
<protein>
    <submittedName>
        <fullName evidence="5">Estrogen sulfotransferase, isoform 1-like</fullName>
    </submittedName>
</protein>
<dbReference type="RefSeq" id="XP_014674590.1">
    <property type="nucleotide sequence ID" value="XM_014819104.1"/>
</dbReference>
<dbReference type="Proteomes" id="UP000695022">
    <property type="component" value="Unplaced"/>
</dbReference>
<evidence type="ECO:0000256" key="2">
    <source>
        <dbReference type="ARBA" id="ARBA00022679"/>
    </source>
</evidence>
<keyword evidence="2" id="KW-0808">Transferase</keyword>
<name>A0ABM1EQW9_PRICU</name>
<gene>
    <name evidence="5" type="primary">LOC106814758</name>
</gene>
<evidence type="ECO:0000313" key="5">
    <source>
        <dbReference type="RefSeq" id="XP_014674590.1"/>
    </source>
</evidence>
<evidence type="ECO:0000259" key="3">
    <source>
        <dbReference type="Pfam" id="PF00685"/>
    </source>
</evidence>
<reference evidence="5" key="1">
    <citation type="submission" date="2025-08" db="UniProtKB">
        <authorList>
            <consortium name="RefSeq"/>
        </authorList>
    </citation>
    <scope>IDENTIFICATION</scope>
</reference>
<dbReference type="PANTHER" id="PTHR11783">
    <property type="entry name" value="SULFOTRANSFERASE SULT"/>
    <property type="match status" value="1"/>
</dbReference>